<dbReference type="PROSITE" id="PS51409">
    <property type="entry name" value="ARGINASE_2"/>
    <property type="match status" value="1"/>
</dbReference>
<organism evidence="11 12">
    <name type="scientific">Flavobacterium hiemivividum</name>
    <dbReference type="NCBI Taxonomy" id="2541734"/>
    <lineage>
        <taxon>Bacteria</taxon>
        <taxon>Pseudomonadati</taxon>
        <taxon>Bacteroidota</taxon>
        <taxon>Flavobacteriia</taxon>
        <taxon>Flavobacteriales</taxon>
        <taxon>Flavobacteriaceae</taxon>
        <taxon>Flavobacterium</taxon>
    </lineage>
</organism>
<evidence type="ECO:0000256" key="2">
    <source>
        <dbReference type="ARBA" id="ARBA00012168"/>
    </source>
</evidence>
<evidence type="ECO:0000256" key="4">
    <source>
        <dbReference type="ARBA" id="ARBA00022503"/>
    </source>
</evidence>
<evidence type="ECO:0000256" key="6">
    <source>
        <dbReference type="ARBA" id="ARBA00022801"/>
    </source>
</evidence>
<dbReference type="GO" id="GO:0004053">
    <property type="term" value="F:arginase activity"/>
    <property type="evidence" value="ECO:0007669"/>
    <property type="project" value="UniProtKB-UniRule"/>
</dbReference>
<evidence type="ECO:0000256" key="7">
    <source>
        <dbReference type="ARBA" id="ARBA00023211"/>
    </source>
</evidence>
<dbReference type="GO" id="GO:0030145">
    <property type="term" value="F:manganese ion binding"/>
    <property type="evidence" value="ECO:0007669"/>
    <property type="project" value="TreeGrafter"/>
</dbReference>
<dbReference type="EMBL" id="SMFO01000006">
    <property type="protein sequence ID" value="TDE03818.1"/>
    <property type="molecule type" value="Genomic_DNA"/>
</dbReference>
<dbReference type="InterPro" id="IPR006035">
    <property type="entry name" value="Ureohydrolase"/>
</dbReference>
<evidence type="ECO:0000256" key="9">
    <source>
        <dbReference type="PROSITE-ProRule" id="PRU00742"/>
    </source>
</evidence>
<evidence type="ECO:0000256" key="3">
    <source>
        <dbReference type="ARBA" id="ARBA00018123"/>
    </source>
</evidence>
<evidence type="ECO:0000313" key="11">
    <source>
        <dbReference type="EMBL" id="TDE03818.1"/>
    </source>
</evidence>
<accession>A0A4V2Z167</accession>
<gene>
    <name evidence="11" type="primary">rocF</name>
    <name evidence="11" type="ORF">E0F98_09945</name>
</gene>
<proteinExistence type="inferred from homology"/>
<dbReference type="PANTHER" id="PTHR43782">
    <property type="entry name" value="ARGINASE"/>
    <property type="match status" value="1"/>
</dbReference>
<keyword evidence="12" id="KW-1185">Reference proteome</keyword>
<protein>
    <recommendedName>
        <fullName evidence="3 8">Arginase</fullName>
        <ecNumber evidence="2 8">3.5.3.1</ecNumber>
    </recommendedName>
</protein>
<dbReference type="AlphaFoldDB" id="A0A4V2Z167"/>
<dbReference type="EC" id="3.5.3.1" evidence="2 8"/>
<dbReference type="InterPro" id="IPR014033">
    <property type="entry name" value="Arginase"/>
</dbReference>
<dbReference type="Proteomes" id="UP000294597">
    <property type="component" value="Unassembled WGS sequence"/>
</dbReference>
<comment type="similarity">
    <text evidence="9 10">Belongs to the arginase family.</text>
</comment>
<evidence type="ECO:0000256" key="1">
    <source>
        <dbReference type="ARBA" id="ARBA00005098"/>
    </source>
</evidence>
<dbReference type="CDD" id="cd09989">
    <property type="entry name" value="Arginase"/>
    <property type="match status" value="1"/>
</dbReference>
<keyword evidence="6 10" id="KW-0378">Hydrolase</keyword>
<evidence type="ECO:0000256" key="5">
    <source>
        <dbReference type="ARBA" id="ARBA00022723"/>
    </source>
</evidence>
<comment type="cofactor">
    <cofactor evidence="10">
        <name>Mn(2+)</name>
        <dbReference type="ChEBI" id="CHEBI:29035"/>
    </cofactor>
    <text evidence="10">Binds 2 manganese ions per subunit.</text>
</comment>
<sequence length="320" mass="35604">MERFIKLIKNRSDIGAGTRGSDLGIDAIEIAAINRNSDYFNQFEFEDVKTHNESIYDKNRNTFAKRIEHVVEQCTRVSYAVKHNLKENYFPIVLSGDHSSALGTISGIKAVYPTKAVGVVWIDAHADLHSPYTSPSGNIHGMPLSAALGEDNLDCKVNEVSPETVQHWENMKNIGTSGTKILPENLIYFGVRDTEEAEDSQIEKLGIKNYKVDEVRYRGLQTCVAEALSKLSNCDLIYISFDVDSMDCDMISYGTGTPVPKGFDQHEVIAIINQIIKSKKVVCIEVVEVNPLLDTKGNKMAETAFEVLEQITSTIILPIE</sequence>
<dbReference type="SUPFAM" id="SSF52768">
    <property type="entry name" value="Arginase/deacetylase"/>
    <property type="match status" value="1"/>
</dbReference>
<dbReference type="PANTHER" id="PTHR43782:SF3">
    <property type="entry name" value="ARGINASE"/>
    <property type="match status" value="1"/>
</dbReference>
<keyword evidence="4 10" id="KW-0056">Arginine metabolism</keyword>
<keyword evidence="5 10" id="KW-0479">Metal-binding</keyword>
<name>A0A4V2Z167_9FLAO</name>
<dbReference type="PRINTS" id="PR00116">
    <property type="entry name" value="ARGINASE"/>
</dbReference>
<dbReference type="GO" id="GO:0005829">
    <property type="term" value="C:cytosol"/>
    <property type="evidence" value="ECO:0007669"/>
    <property type="project" value="TreeGrafter"/>
</dbReference>
<evidence type="ECO:0000256" key="10">
    <source>
        <dbReference type="RuleBase" id="RU361159"/>
    </source>
</evidence>
<reference evidence="11 12" key="1">
    <citation type="submission" date="2019-03" db="EMBL/GenBank/DDBJ databases">
        <title>Flavobacterium TSA-D2 sp. nov., isolated from arctic soil.</title>
        <authorList>
            <person name="Chaudhary D.K."/>
        </authorList>
    </citation>
    <scope>NUCLEOTIDE SEQUENCE [LARGE SCALE GENOMIC DNA]</scope>
    <source>
        <strain evidence="11 12">TSA-D2</strain>
    </source>
</reference>
<dbReference type="RefSeq" id="WP_132110994.1">
    <property type="nucleotide sequence ID" value="NZ_SMFO01000006.1"/>
</dbReference>
<evidence type="ECO:0000313" key="12">
    <source>
        <dbReference type="Proteomes" id="UP000294597"/>
    </source>
</evidence>
<dbReference type="Gene3D" id="3.40.800.10">
    <property type="entry name" value="Ureohydrolase domain"/>
    <property type="match status" value="1"/>
</dbReference>
<dbReference type="InterPro" id="IPR023696">
    <property type="entry name" value="Ureohydrolase_dom_sf"/>
</dbReference>
<dbReference type="GO" id="GO:0006525">
    <property type="term" value="P:arginine metabolic process"/>
    <property type="evidence" value="ECO:0007669"/>
    <property type="project" value="UniProtKB-KW"/>
</dbReference>
<dbReference type="NCBIfam" id="TIGR01229">
    <property type="entry name" value="rocF_arginase"/>
    <property type="match status" value="1"/>
</dbReference>
<dbReference type="Pfam" id="PF00491">
    <property type="entry name" value="Arginase"/>
    <property type="match status" value="1"/>
</dbReference>
<keyword evidence="7 10" id="KW-0464">Manganese</keyword>
<comment type="catalytic activity">
    <reaction evidence="10">
        <text>L-arginine + H2O = urea + L-ornithine</text>
        <dbReference type="Rhea" id="RHEA:20569"/>
        <dbReference type="ChEBI" id="CHEBI:15377"/>
        <dbReference type="ChEBI" id="CHEBI:16199"/>
        <dbReference type="ChEBI" id="CHEBI:32682"/>
        <dbReference type="ChEBI" id="CHEBI:46911"/>
        <dbReference type="EC" id="3.5.3.1"/>
    </reaction>
</comment>
<evidence type="ECO:0000256" key="8">
    <source>
        <dbReference type="NCBIfam" id="TIGR01229"/>
    </source>
</evidence>
<comment type="caution">
    <text evidence="11">The sequence shown here is derived from an EMBL/GenBank/DDBJ whole genome shotgun (WGS) entry which is preliminary data.</text>
</comment>
<comment type="pathway">
    <text evidence="1">Nitrogen metabolism; urea cycle; L-ornithine and urea from L-arginine: step 1/1.</text>
</comment>